<evidence type="ECO:0000313" key="7">
    <source>
        <dbReference type="EMBL" id="EKE70887.1"/>
    </source>
</evidence>
<evidence type="ECO:0000256" key="4">
    <source>
        <dbReference type="ARBA" id="ARBA00022825"/>
    </source>
</evidence>
<feature type="domain" description="Peptidase S49" evidence="6">
    <location>
        <begin position="128"/>
        <end position="273"/>
    </location>
</feature>
<evidence type="ECO:0000256" key="2">
    <source>
        <dbReference type="ARBA" id="ARBA00022670"/>
    </source>
</evidence>
<dbReference type="InterPro" id="IPR002142">
    <property type="entry name" value="Peptidase_S49"/>
</dbReference>
<evidence type="ECO:0000256" key="1">
    <source>
        <dbReference type="ARBA" id="ARBA00008683"/>
    </source>
</evidence>
<dbReference type="PANTHER" id="PTHR33209">
    <property type="entry name" value="PROTEASE 4"/>
    <property type="match status" value="1"/>
</dbReference>
<sequence length="481" mass="49319">MNALDFVLAEPWAITEDYLRAILAIASRDMNAELEALQAKAGKPLMNTRAVTVRDGVAVIPVVGPMFPRANLFTEVSGATSYEVLATDFNRALEDGSVRAIVTTWSTPGGAAEAVNELAGMIHGARGRKPIAAYVGGSAASAGYWLASAVEPGLLVMDATATVGSIGVMGTYIDTRERDARAGVKEVRFISSNAPDKNRDPISDPEGAALVQRRVDALEAVFIETVARNRGVTVEKVKADFGRGDVIVGRAAVDAGMADSLGSLEGLIASLKDGGRSFPGYRPSGSAPAAGATQEEKNMPNENTITTEAALRAAYPDMVSGIEKAAGASALASVSTVDQLKAGFPSLVASVEKDAKDAAVKDERARLIAIDDATLPGCEALAKEAKETGLSAADFSLKQTSAIKAKGADALKSIQASAAPAVDTGKPGTGDAPGTASPANARQISDRIAAIVASEKQAGRTISYADAAGRAADEFKAAAAG</sequence>
<evidence type="ECO:0000256" key="5">
    <source>
        <dbReference type="SAM" id="MobiDB-lite"/>
    </source>
</evidence>
<name>K2J7I5_9PROT</name>
<proteinExistence type="inferred from homology"/>
<dbReference type="GO" id="GO:0008236">
    <property type="term" value="F:serine-type peptidase activity"/>
    <property type="evidence" value="ECO:0007669"/>
    <property type="project" value="UniProtKB-KW"/>
</dbReference>
<dbReference type="InterPro" id="IPR029045">
    <property type="entry name" value="ClpP/crotonase-like_dom_sf"/>
</dbReference>
<keyword evidence="4" id="KW-0720">Serine protease</keyword>
<dbReference type="Pfam" id="PF01343">
    <property type="entry name" value="Peptidase_S49"/>
    <property type="match status" value="1"/>
</dbReference>
<comment type="caution">
    <text evidence="7">The sequence shown here is derived from an EMBL/GenBank/DDBJ whole genome shotgun (WGS) entry which is preliminary data.</text>
</comment>
<evidence type="ECO:0000313" key="8">
    <source>
        <dbReference type="Proteomes" id="UP000006746"/>
    </source>
</evidence>
<dbReference type="STRING" id="1207063.P24_15129"/>
<dbReference type="Proteomes" id="UP000006746">
    <property type="component" value="Unassembled WGS sequence"/>
</dbReference>
<dbReference type="AlphaFoldDB" id="K2J7I5"/>
<dbReference type="eggNOG" id="COG0616">
    <property type="taxonomic scope" value="Bacteria"/>
</dbReference>
<dbReference type="PANTHER" id="PTHR33209:SF1">
    <property type="entry name" value="PEPTIDASE S49 DOMAIN-CONTAINING PROTEIN"/>
    <property type="match status" value="1"/>
</dbReference>
<dbReference type="EMBL" id="AMRL01000024">
    <property type="protein sequence ID" value="EKE70887.1"/>
    <property type="molecule type" value="Genomic_DNA"/>
</dbReference>
<keyword evidence="8" id="KW-1185">Reference proteome</keyword>
<gene>
    <name evidence="7" type="ORF">P24_15129</name>
</gene>
<feature type="region of interest" description="Disordered" evidence="5">
    <location>
        <begin position="419"/>
        <end position="441"/>
    </location>
</feature>
<accession>K2J7I5</accession>
<organism evidence="7 8">
    <name type="scientific">Oceanibaculum indicum P24</name>
    <dbReference type="NCBI Taxonomy" id="1207063"/>
    <lineage>
        <taxon>Bacteria</taxon>
        <taxon>Pseudomonadati</taxon>
        <taxon>Pseudomonadota</taxon>
        <taxon>Alphaproteobacteria</taxon>
        <taxon>Rhodospirillales</taxon>
        <taxon>Oceanibaculaceae</taxon>
        <taxon>Oceanibaculum</taxon>
    </lineage>
</organism>
<dbReference type="RefSeq" id="WP_008945629.1">
    <property type="nucleotide sequence ID" value="NZ_AMRL01000024.1"/>
</dbReference>
<protein>
    <recommendedName>
        <fullName evidence="6">Peptidase S49 domain-containing protein</fullName>
    </recommendedName>
</protein>
<keyword evidence="3" id="KW-0378">Hydrolase</keyword>
<dbReference type="CDD" id="cd07022">
    <property type="entry name" value="S49_Sppa_36K_type"/>
    <property type="match status" value="1"/>
</dbReference>
<feature type="region of interest" description="Disordered" evidence="5">
    <location>
        <begin position="281"/>
        <end position="300"/>
    </location>
</feature>
<dbReference type="InterPro" id="IPR033855">
    <property type="entry name" value="Protein_C"/>
</dbReference>
<reference evidence="7 8" key="1">
    <citation type="journal article" date="2012" name="J. Bacteriol.">
        <title>Genome Sequence of Oceanibaculum indicum Type Strain P24.</title>
        <authorList>
            <person name="Lai Q."/>
            <person name="Shao Z."/>
        </authorList>
    </citation>
    <scope>NUCLEOTIDE SEQUENCE [LARGE SCALE GENOMIC DNA]</scope>
    <source>
        <strain evidence="7 8">P24</strain>
    </source>
</reference>
<evidence type="ECO:0000256" key="3">
    <source>
        <dbReference type="ARBA" id="ARBA00022801"/>
    </source>
</evidence>
<dbReference type="Gene3D" id="3.90.226.10">
    <property type="entry name" value="2-enoyl-CoA Hydratase, Chain A, domain 1"/>
    <property type="match status" value="1"/>
</dbReference>
<dbReference type="SUPFAM" id="SSF52096">
    <property type="entry name" value="ClpP/crotonase"/>
    <property type="match status" value="1"/>
</dbReference>
<comment type="similarity">
    <text evidence="1">Belongs to the peptidase S49 family.</text>
</comment>
<dbReference type="GO" id="GO:0006508">
    <property type="term" value="P:proteolysis"/>
    <property type="evidence" value="ECO:0007669"/>
    <property type="project" value="UniProtKB-KW"/>
</dbReference>
<evidence type="ECO:0000259" key="6">
    <source>
        <dbReference type="Pfam" id="PF01343"/>
    </source>
</evidence>
<keyword evidence="2" id="KW-0645">Protease</keyword>